<evidence type="ECO:0000259" key="1">
    <source>
        <dbReference type="Pfam" id="PF12146"/>
    </source>
</evidence>
<dbReference type="InterPro" id="IPR000073">
    <property type="entry name" value="AB_hydrolase_1"/>
</dbReference>
<organism evidence="2 3">
    <name type="scientific">Pollutimonas subterranea</name>
    <dbReference type="NCBI Taxonomy" id="2045210"/>
    <lineage>
        <taxon>Bacteria</taxon>
        <taxon>Pseudomonadati</taxon>
        <taxon>Pseudomonadota</taxon>
        <taxon>Betaproteobacteria</taxon>
        <taxon>Burkholderiales</taxon>
        <taxon>Alcaligenaceae</taxon>
        <taxon>Pollutimonas</taxon>
    </lineage>
</organism>
<dbReference type="PRINTS" id="PR00111">
    <property type="entry name" value="ABHYDROLASE"/>
</dbReference>
<protein>
    <submittedName>
        <fullName evidence="2">Alpha/beta hydrolase</fullName>
    </submittedName>
</protein>
<dbReference type="Gene3D" id="3.40.50.1820">
    <property type="entry name" value="alpha/beta hydrolase"/>
    <property type="match status" value="1"/>
</dbReference>
<keyword evidence="3" id="KW-1185">Reference proteome</keyword>
<evidence type="ECO:0000313" key="3">
    <source>
        <dbReference type="Proteomes" id="UP000234190"/>
    </source>
</evidence>
<dbReference type="InterPro" id="IPR022742">
    <property type="entry name" value="Hydrolase_4"/>
</dbReference>
<proteinExistence type="predicted"/>
<dbReference type="OrthoDB" id="9798884at2"/>
<dbReference type="GO" id="GO:0016787">
    <property type="term" value="F:hydrolase activity"/>
    <property type="evidence" value="ECO:0007669"/>
    <property type="project" value="UniProtKB-KW"/>
</dbReference>
<dbReference type="SUPFAM" id="SSF53474">
    <property type="entry name" value="alpha/beta-Hydrolases"/>
    <property type="match status" value="1"/>
</dbReference>
<dbReference type="Proteomes" id="UP000234190">
    <property type="component" value="Unassembled WGS sequence"/>
</dbReference>
<comment type="caution">
    <text evidence="2">The sequence shown here is derived from an EMBL/GenBank/DDBJ whole genome shotgun (WGS) entry which is preliminary data.</text>
</comment>
<dbReference type="Pfam" id="PF12146">
    <property type="entry name" value="Hydrolase_4"/>
    <property type="match status" value="1"/>
</dbReference>
<reference evidence="2 3" key="1">
    <citation type="submission" date="2017-10" db="EMBL/GenBank/DDBJ databases">
        <title>Two draft genome sequences of Pusillimonas sp. strains isolated from a nitrate- and radionuclide-contaminated groundwater in Russia.</title>
        <authorList>
            <person name="Grouzdev D.S."/>
            <person name="Tourova T.P."/>
            <person name="Goeva M.A."/>
            <person name="Babich T.L."/>
            <person name="Sokolova D.S."/>
            <person name="Abdullin R."/>
            <person name="Poltaraus A.B."/>
            <person name="Toshchakov S.V."/>
            <person name="Nazina T.N."/>
        </authorList>
    </citation>
    <scope>NUCLEOTIDE SEQUENCE [LARGE SCALE GENOMIC DNA]</scope>
    <source>
        <strain evidence="2 3">JR1/69-3-13</strain>
    </source>
</reference>
<accession>A0A2N4U8P2</accession>
<keyword evidence="2" id="KW-0378">Hydrolase</keyword>
<dbReference type="RefSeq" id="WP_102072713.1">
    <property type="nucleotide sequence ID" value="NZ_PDNW01000002.1"/>
</dbReference>
<feature type="domain" description="Serine aminopeptidase S33" evidence="1">
    <location>
        <begin position="79"/>
        <end position="189"/>
    </location>
</feature>
<dbReference type="EMBL" id="PDNW01000002">
    <property type="protein sequence ID" value="PLC51394.1"/>
    <property type="molecule type" value="Genomic_DNA"/>
</dbReference>
<sequence>MSTRLRPLLIVIICALIAGASGYVALDRWQRATIFSVELGESRWWREPAPGTEIFDIKLAGNGTVRAWYLAHTDPKAPTVLYLHGSRWNLNGSVFRIERWREMGFSVLAIDYRGFGDSSPLLPSQASATEDAVAALQELERRQPHPSRRYVYGHSLGGAIAVAVAARTAQPEFAGLILESTFTNIQDMIPTTGYSAIPGLNLLITQPFDSVASIKQVRSPILFLHGTNDRIVPHTMSDLLFTAAQGRSNTVQQLVKIEGASHSGASRSGLAYEEAIKDFVGLTSSPSHPAAIYQARH</sequence>
<name>A0A2N4U8P2_9BURK</name>
<evidence type="ECO:0000313" key="2">
    <source>
        <dbReference type="EMBL" id="PLC51394.1"/>
    </source>
</evidence>
<dbReference type="AlphaFoldDB" id="A0A2N4U8P2"/>
<gene>
    <name evidence="2" type="ORF">CR159_04030</name>
</gene>
<dbReference type="PANTHER" id="PTHR12277">
    <property type="entry name" value="ALPHA/BETA HYDROLASE DOMAIN-CONTAINING PROTEIN"/>
    <property type="match status" value="1"/>
</dbReference>
<dbReference type="InterPro" id="IPR029058">
    <property type="entry name" value="AB_hydrolase_fold"/>
</dbReference>